<dbReference type="GO" id="GO:0070008">
    <property type="term" value="F:serine-type exopeptidase activity"/>
    <property type="evidence" value="ECO:0007669"/>
    <property type="project" value="InterPro"/>
</dbReference>
<evidence type="ECO:0000313" key="7">
    <source>
        <dbReference type="EMBL" id="OAQ98652.1"/>
    </source>
</evidence>
<keyword evidence="3 6" id="KW-0732">Signal</keyword>
<feature type="signal peptide" evidence="6">
    <location>
        <begin position="1"/>
        <end position="18"/>
    </location>
</feature>
<dbReference type="OMA" id="ETRWFTL"/>
<proteinExistence type="inferred from homology"/>
<dbReference type="FunFam" id="3.40.50.1820:FF:000165">
    <property type="entry name" value="Serine peptidase, putative"/>
    <property type="match status" value="1"/>
</dbReference>
<dbReference type="Proteomes" id="UP000243081">
    <property type="component" value="Unassembled WGS sequence"/>
</dbReference>
<evidence type="ECO:0000256" key="5">
    <source>
        <dbReference type="ARBA" id="ARBA00023180"/>
    </source>
</evidence>
<evidence type="ECO:0000256" key="1">
    <source>
        <dbReference type="ARBA" id="ARBA00011079"/>
    </source>
</evidence>
<accession>A0A179I8N7</accession>
<dbReference type="PANTHER" id="PTHR11010">
    <property type="entry name" value="PROTEASE S28 PRO-X CARBOXYPEPTIDASE-RELATED"/>
    <property type="match status" value="1"/>
</dbReference>
<dbReference type="SUPFAM" id="SSF53474">
    <property type="entry name" value="alpha/beta-Hydrolases"/>
    <property type="match status" value="1"/>
</dbReference>
<reference evidence="7 8" key="1">
    <citation type="submission" date="2016-03" db="EMBL/GenBank/DDBJ databases">
        <title>Fine-scale spatial genetic structure of a fungal parasite of coffee scale insects.</title>
        <authorList>
            <person name="Jackson D."/>
            <person name="Zemenick K.A."/>
            <person name="Malloure B."/>
            <person name="Quandt C.A."/>
            <person name="James T.Y."/>
        </authorList>
    </citation>
    <scope>NUCLEOTIDE SEQUENCE [LARGE SCALE GENOMIC DNA]</scope>
    <source>
        <strain evidence="7 8">UM487</strain>
    </source>
</reference>
<organism evidence="7 8">
    <name type="scientific">Cordyceps confragosa</name>
    <name type="common">Lecanicillium lecanii</name>
    <dbReference type="NCBI Taxonomy" id="2714763"/>
    <lineage>
        <taxon>Eukaryota</taxon>
        <taxon>Fungi</taxon>
        <taxon>Dikarya</taxon>
        <taxon>Ascomycota</taxon>
        <taxon>Pezizomycotina</taxon>
        <taxon>Sordariomycetes</taxon>
        <taxon>Hypocreomycetidae</taxon>
        <taxon>Hypocreales</taxon>
        <taxon>Cordycipitaceae</taxon>
        <taxon>Akanthomyces</taxon>
    </lineage>
</organism>
<keyword evidence="4" id="KW-0378">Hydrolase</keyword>
<dbReference type="GO" id="GO:0008239">
    <property type="term" value="F:dipeptidyl-peptidase activity"/>
    <property type="evidence" value="ECO:0007669"/>
    <property type="project" value="TreeGrafter"/>
</dbReference>
<dbReference type="GO" id="GO:0006508">
    <property type="term" value="P:proteolysis"/>
    <property type="evidence" value="ECO:0007669"/>
    <property type="project" value="UniProtKB-KW"/>
</dbReference>
<evidence type="ECO:0000256" key="4">
    <source>
        <dbReference type="ARBA" id="ARBA00022801"/>
    </source>
</evidence>
<dbReference type="Pfam" id="PF05577">
    <property type="entry name" value="Peptidase_S28"/>
    <property type="match status" value="1"/>
</dbReference>
<comment type="caution">
    <text evidence="7">The sequence shown here is derived from an EMBL/GenBank/DDBJ whole genome shotgun (WGS) entry which is preliminary data.</text>
</comment>
<evidence type="ECO:0000313" key="8">
    <source>
        <dbReference type="Proteomes" id="UP000243081"/>
    </source>
</evidence>
<dbReference type="AlphaFoldDB" id="A0A179I8N7"/>
<keyword evidence="2" id="KW-0645">Protease</keyword>
<protein>
    <recommendedName>
        <fullName evidence="9">Serine carboxypeptidase S28</fullName>
    </recommendedName>
</protein>
<evidence type="ECO:0008006" key="9">
    <source>
        <dbReference type="Google" id="ProtNLM"/>
    </source>
</evidence>
<sequence length="547" mass="60779">MSQSIAAVFAVMAATASAVAPGWRGQALRPATESVYDRSYCYGLYPKGTPCPIEASTFDQLIDHGNPSLGTFKQRYWVNAEFYAGPGAPIVLSGPGESAADYLVWYTTNYTIDGAFAQEIKGAAIVLEHRYWGDSSPFDKMTTKNMRYLTLDNAMRDTVYFARNVKLSFDPEGASHPDKAPWVFSGGSYPGALAAWIEKLYPGTFWAYHAVSAVVQPMADFWQYYAPIEAAMPRNCSKDMKLAIKYVDDRLSSGDEARKEALKAKFGLPGIADDDFGWALADGLQSWQSTQFTTAPKDITLLTMCDYIEGVGGKNGSASKIPDENGVGKCTAASNFAKWFRTVVVPGSCAKYEYWKNDNETLACWDSHNLTSPFYTDRSVRNEWNLQWMWMLCNEPFQQWQGSAPGDTGLVSRFATMQSLRDQCGRFFPDEDGYSYGLKRGRTTEDIVRLTDGWNLVNTTRLVYVNGEYDPWLPETVSSTFRPGGPLKSTPEVPVFVVPKAAHCPNLVMANTLANEPLHEITQNVLSIISNWVGDFYKEKGVSRPGF</sequence>
<name>A0A179I8N7_CORDF</name>
<keyword evidence="5" id="KW-0325">Glycoprotein</keyword>
<feature type="chain" id="PRO_5008104264" description="Serine carboxypeptidase S28" evidence="6">
    <location>
        <begin position="19"/>
        <end position="547"/>
    </location>
</feature>
<dbReference type="InterPro" id="IPR008758">
    <property type="entry name" value="Peptidase_S28"/>
</dbReference>
<dbReference type="OrthoDB" id="1735038at2759"/>
<dbReference type="PANTHER" id="PTHR11010:SF23">
    <property type="entry name" value="SERINE PEPTIDASE"/>
    <property type="match status" value="1"/>
</dbReference>
<evidence type="ECO:0000256" key="6">
    <source>
        <dbReference type="SAM" id="SignalP"/>
    </source>
</evidence>
<gene>
    <name evidence="7" type="ORF">LLEC1_02613</name>
</gene>
<dbReference type="InterPro" id="IPR029058">
    <property type="entry name" value="AB_hydrolase_fold"/>
</dbReference>
<evidence type="ECO:0000256" key="2">
    <source>
        <dbReference type="ARBA" id="ARBA00022670"/>
    </source>
</evidence>
<dbReference type="Gene3D" id="3.40.50.1820">
    <property type="entry name" value="alpha/beta hydrolase"/>
    <property type="match status" value="2"/>
</dbReference>
<comment type="similarity">
    <text evidence="1">Belongs to the peptidase S28 family.</text>
</comment>
<dbReference type="EMBL" id="LUKN01002720">
    <property type="protein sequence ID" value="OAQ98652.1"/>
    <property type="molecule type" value="Genomic_DNA"/>
</dbReference>
<keyword evidence="8" id="KW-1185">Reference proteome</keyword>
<evidence type="ECO:0000256" key="3">
    <source>
        <dbReference type="ARBA" id="ARBA00022729"/>
    </source>
</evidence>